<evidence type="ECO:0000256" key="4">
    <source>
        <dbReference type="ARBA" id="ARBA00022576"/>
    </source>
</evidence>
<dbReference type="GO" id="GO:0004648">
    <property type="term" value="F:O-phospho-L-serine:2-oxoglutarate aminotransferase activity"/>
    <property type="evidence" value="ECO:0007669"/>
    <property type="project" value="UniProtKB-UniRule"/>
</dbReference>
<dbReference type="InterPro" id="IPR020578">
    <property type="entry name" value="Aminotrans_V_PyrdxlP_BS"/>
</dbReference>
<evidence type="ECO:0000256" key="8">
    <source>
        <dbReference type="ARBA" id="ARBA00023096"/>
    </source>
</evidence>
<proteinExistence type="inferred from homology"/>
<evidence type="ECO:0000313" key="16">
    <source>
        <dbReference type="Proteomes" id="UP000192343"/>
    </source>
</evidence>
<dbReference type="SUPFAM" id="SSF53383">
    <property type="entry name" value="PLP-dependent transferases"/>
    <property type="match status" value="1"/>
</dbReference>
<feature type="binding site" evidence="12">
    <location>
        <position position="151"/>
    </location>
    <ligand>
        <name>pyridoxal 5'-phosphate</name>
        <dbReference type="ChEBI" id="CHEBI:597326"/>
    </ligand>
</feature>
<keyword evidence="9 12" id="KW-0718">Serine biosynthesis</keyword>
<keyword evidence="16" id="KW-1185">Reference proteome</keyword>
<dbReference type="GO" id="GO:0005737">
    <property type="term" value="C:cytoplasm"/>
    <property type="evidence" value="ECO:0007669"/>
    <property type="project" value="UniProtKB-SubCell"/>
</dbReference>
<dbReference type="Gene3D" id="3.90.1150.10">
    <property type="entry name" value="Aspartate Aminotransferase, domain 1"/>
    <property type="match status" value="1"/>
</dbReference>
<evidence type="ECO:0000256" key="2">
    <source>
        <dbReference type="ARBA" id="ARBA00005099"/>
    </source>
</evidence>
<dbReference type="UniPathway" id="UPA00135">
    <property type="reaction ID" value="UER00197"/>
</dbReference>
<dbReference type="HAMAP" id="MF_00160">
    <property type="entry name" value="SerC_aminotrans_5"/>
    <property type="match status" value="1"/>
</dbReference>
<dbReference type="FunFam" id="3.90.1150.10:FF:000006">
    <property type="entry name" value="Phosphoserine aminotransferase"/>
    <property type="match status" value="1"/>
</dbReference>
<dbReference type="GO" id="GO:0030170">
    <property type="term" value="F:pyridoxal phosphate binding"/>
    <property type="evidence" value="ECO:0007669"/>
    <property type="project" value="UniProtKB-UniRule"/>
</dbReference>
<comment type="catalytic activity">
    <reaction evidence="10 12">
        <text>4-(phosphooxy)-L-threonine + 2-oxoglutarate = (R)-3-hydroxy-2-oxo-4-phosphooxybutanoate + L-glutamate</text>
        <dbReference type="Rhea" id="RHEA:16573"/>
        <dbReference type="ChEBI" id="CHEBI:16810"/>
        <dbReference type="ChEBI" id="CHEBI:29985"/>
        <dbReference type="ChEBI" id="CHEBI:58452"/>
        <dbReference type="ChEBI" id="CHEBI:58538"/>
        <dbReference type="EC" id="2.6.1.52"/>
    </reaction>
</comment>
<feature type="binding site" evidence="12">
    <location>
        <position position="41"/>
    </location>
    <ligand>
        <name>L-glutamate</name>
        <dbReference type="ChEBI" id="CHEBI:29985"/>
    </ligand>
</feature>
<name>A0A1Y1RZT4_9SPIO</name>
<sequence length="360" mass="39458">MRKYNFYAGPSTLPVEVLEELKEEIADYHGEGLSMIETSHRSPMYDRVHEETIELFHELMGIPVNYKVLFIGGGATLQFGMVPMNLLKPGTVGEYVKSGSWAGKAISDARTIGQVRILWDGKDSGYTALPDPVSLKPGNDAAYLHLTSNETIGGVQWKAFPKTGDIPLVADMSSDILSRTFDVRDFGLIYAGAQKNIGPAGVTVVIIRDDLAAASPENLPAYLRYKIHAEKNSLYNTPPVFAIYAINKVLRWLKARGGVAGIEKLNTQKAEAIYSVIDGNPGFYSSPVEKSVRSRMNVVFRLPSEELEKEFITRAKDKGMLGLKGHRDVGGCRASLYNALPLEGARALADLMKDFAAEKG</sequence>
<comment type="caution">
    <text evidence="15">The sequence shown here is derived from an EMBL/GenBank/DDBJ whole genome shotgun (WGS) entry which is preliminary data.</text>
</comment>
<evidence type="ECO:0000256" key="13">
    <source>
        <dbReference type="RuleBase" id="RU004505"/>
    </source>
</evidence>
<comment type="subcellular location">
    <subcellularLocation>
        <location evidence="12">Cytoplasm</location>
    </subcellularLocation>
</comment>
<dbReference type="RefSeq" id="WP_083049462.1">
    <property type="nucleotide sequence ID" value="NZ_MWQY01000006.1"/>
</dbReference>
<dbReference type="GO" id="GO:0008615">
    <property type="term" value="P:pyridoxine biosynthetic process"/>
    <property type="evidence" value="ECO:0007669"/>
    <property type="project" value="UniProtKB-UniRule"/>
</dbReference>
<comment type="caution">
    <text evidence="12">Lacks conserved residue(s) required for the propagation of feature annotation.</text>
</comment>
<keyword evidence="7 12" id="KW-0663">Pyridoxal phosphate</keyword>
<dbReference type="NCBIfam" id="TIGR01364">
    <property type="entry name" value="serC_1"/>
    <property type="match status" value="1"/>
</dbReference>
<feature type="modified residue" description="N6-(pyridoxal phosphate)lysine" evidence="12">
    <location>
        <position position="195"/>
    </location>
</feature>
<feature type="binding site" evidence="12">
    <location>
        <position position="171"/>
    </location>
    <ligand>
        <name>pyridoxal 5'-phosphate</name>
        <dbReference type="ChEBI" id="CHEBI:597326"/>
    </ligand>
</feature>
<evidence type="ECO:0000256" key="11">
    <source>
        <dbReference type="ARBA" id="ARBA00049007"/>
    </source>
</evidence>
<dbReference type="Gene3D" id="3.40.640.10">
    <property type="entry name" value="Type I PLP-dependent aspartate aminotransferase-like (Major domain)"/>
    <property type="match status" value="1"/>
</dbReference>
<feature type="binding site" evidence="12">
    <location>
        <begin position="236"/>
        <end position="237"/>
    </location>
    <ligand>
        <name>pyridoxal 5'-phosphate</name>
        <dbReference type="ChEBI" id="CHEBI:597326"/>
    </ligand>
</feature>
<organism evidence="15 16">
    <name type="scientific">Marispirochaeta aestuarii</name>
    <dbReference type="NCBI Taxonomy" id="1963862"/>
    <lineage>
        <taxon>Bacteria</taxon>
        <taxon>Pseudomonadati</taxon>
        <taxon>Spirochaetota</taxon>
        <taxon>Spirochaetia</taxon>
        <taxon>Spirochaetales</taxon>
        <taxon>Spirochaetaceae</taxon>
        <taxon>Marispirochaeta</taxon>
    </lineage>
</organism>
<comment type="subunit">
    <text evidence="12">Homodimer.</text>
</comment>
<dbReference type="PIRSF" id="PIRSF000525">
    <property type="entry name" value="SerC"/>
    <property type="match status" value="1"/>
</dbReference>
<evidence type="ECO:0000256" key="12">
    <source>
        <dbReference type="HAMAP-Rule" id="MF_00160"/>
    </source>
</evidence>
<dbReference type="AlphaFoldDB" id="A0A1Y1RZT4"/>
<dbReference type="InterPro" id="IPR015424">
    <property type="entry name" value="PyrdxlP-dep_Trfase"/>
</dbReference>
<comment type="pathway">
    <text evidence="2 12 13">Amino-acid biosynthesis; L-serine biosynthesis; L-serine from 3-phospho-D-glycerate: step 2/3.</text>
</comment>
<feature type="binding site" evidence="12">
    <location>
        <position position="101"/>
    </location>
    <ligand>
        <name>pyridoxal 5'-phosphate</name>
        <dbReference type="ChEBI" id="CHEBI:597326"/>
    </ligand>
</feature>
<dbReference type="Proteomes" id="UP000192343">
    <property type="component" value="Unassembled WGS sequence"/>
</dbReference>
<dbReference type="InterPro" id="IPR000192">
    <property type="entry name" value="Aminotrans_V_dom"/>
</dbReference>
<keyword evidence="4 12" id="KW-0032">Aminotransferase</keyword>
<keyword evidence="5 12" id="KW-0028">Amino-acid biosynthesis</keyword>
<reference evidence="15 16" key="1">
    <citation type="submission" date="2017-03" db="EMBL/GenBank/DDBJ databases">
        <title>Draft Genome sequence of Marispirochaeta sp. strain JC444.</title>
        <authorList>
            <person name="Shivani Y."/>
            <person name="Subhash Y."/>
            <person name="Sasikala C."/>
            <person name="Ramana C."/>
        </authorList>
    </citation>
    <scope>NUCLEOTIDE SEQUENCE [LARGE SCALE GENOMIC DNA]</scope>
    <source>
        <strain evidence="15 16">JC444</strain>
    </source>
</reference>
<feature type="binding site" evidence="12">
    <location>
        <position position="194"/>
    </location>
    <ligand>
        <name>pyridoxal 5'-phosphate</name>
        <dbReference type="ChEBI" id="CHEBI:597326"/>
    </ligand>
</feature>
<protein>
    <recommendedName>
        <fullName evidence="12">Phosphoserine aminotransferase</fullName>
        <ecNumber evidence="12">2.6.1.52</ecNumber>
    </recommendedName>
    <alternativeName>
        <fullName evidence="12">Phosphohydroxythreonine aminotransferase</fullName>
        <shortName evidence="12">PSAT</shortName>
    </alternativeName>
</protein>
<evidence type="ECO:0000256" key="5">
    <source>
        <dbReference type="ARBA" id="ARBA00022605"/>
    </source>
</evidence>
<evidence type="ECO:0000313" key="15">
    <source>
        <dbReference type="EMBL" id="ORC36301.1"/>
    </source>
</evidence>
<evidence type="ECO:0000256" key="1">
    <source>
        <dbReference type="ARBA" id="ARBA00004915"/>
    </source>
</evidence>
<dbReference type="NCBIfam" id="NF003764">
    <property type="entry name" value="PRK05355.1"/>
    <property type="match status" value="1"/>
</dbReference>
<feature type="binding site" evidence="12">
    <location>
        <begin position="75"/>
        <end position="76"/>
    </location>
    <ligand>
        <name>pyridoxal 5'-phosphate</name>
        <dbReference type="ChEBI" id="CHEBI:597326"/>
    </ligand>
</feature>
<evidence type="ECO:0000259" key="14">
    <source>
        <dbReference type="Pfam" id="PF00266"/>
    </source>
</evidence>
<keyword evidence="8 12" id="KW-0664">Pyridoxine biosynthesis</keyword>
<dbReference type="InterPro" id="IPR015421">
    <property type="entry name" value="PyrdxlP-dep_Trfase_major"/>
</dbReference>
<accession>A0A1Y1RZT4</accession>
<dbReference type="InterPro" id="IPR015422">
    <property type="entry name" value="PyrdxlP-dep_Trfase_small"/>
</dbReference>
<keyword evidence="12" id="KW-0963">Cytoplasm</keyword>
<dbReference type="InterPro" id="IPR022278">
    <property type="entry name" value="Pser_aminoTfrase"/>
</dbReference>
<dbReference type="EC" id="2.6.1.52" evidence="12"/>
<feature type="domain" description="Aminotransferase class V" evidence="14">
    <location>
        <begin position="4"/>
        <end position="342"/>
    </location>
</feature>
<comment type="similarity">
    <text evidence="3 12">Belongs to the class-V pyridoxal-phosphate-dependent aminotransferase family. SerC subfamily.</text>
</comment>
<dbReference type="GO" id="GO:0006564">
    <property type="term" value="P:L-serine biosynthetic process"/>
    <property type="evidence" value="ECO:0007669"/>
    <property type="project" value="UniProtKB-UniRule"/>
</dbReference>
<evidence type="ECO:0000256" key="9">
    <source>
        <dbReference type="ARBA" id="ARBA00023299"/>
    </source>
</evidence>
<evidence type="ECO:0000256" key="3">
    <source>
        <dbReference type="ARBA" id="ARBA00006904"/>
    </source>
</evidence>
<comment type="pathway">
    <text evidence="1 12">Cofactor biosynthesis; pyridoxine 5'-phosphate biosynthesis; pyridoxine 5'-phosphate from D-erythrose 4-phosphate: step 3/5.</text>
</comment>
<comment type="function">
    <text evidence="12">Catalyzes the reversible conversion of 3-phosphohydroxypyruvate to phosphoserine and of 3-hydroxy-2-oxo-4-phosphonooxybutanoate to phosphohydroxythreonine.</text>
</comment>
<dbReference type="PANTHER" id="PTHR43247:SF1">
    <property type="entry name" value="PHOSPHOSERINE AMINOTRANSFERASE"/>
    <property type="match status" value="1"/>
</dbReference>
<comment type="catalytic activity">
    <reaction evidence="11 12 13">
        <text>O-phospho-L-serine + 2-oxoglutarate = 3-phosphooxypyruvate + L-glutamate</text>
        <dbReference type="Rhea" id="RHEA:14329"/>
        <dbReference type="ChEBI" id="CHEBI:16810"/>
        <dbReference type="ChEBI" id="CHEBI:18110"/>
        <dbReference type="ChEBI" id="CHEBI:29985"/>
        <dbReference type="ChEBI" id="CHEBI:57524"/>
        <dbReference type="EC" id="2.6.1.52"/>
    </reaction>
</comment>
<evidence type="ECO:0000256" key="7">
    <source>
        <dbReference type="ARBA" id="ARBA00022898"/>
    </source>
</evidence>
<dbReference type="UniPathway" id="UPA00244">
    <property type="reaction ID" value="UER00311"/>
</dbReference>
<dbReference type="FunFam" id="3.40.640.10:FF:000010">
    <property type="entry name" value="Phosphoserine aminotransferase"/>
    <property type="match status" value="1"/>
</dbReference>
<evidence type="ECO:0000256" key="10">
    <source>
        <dbReference type="ARBA" id="ARBA00047630"/>
    </source>
</evidence>
<dbReference type="Pfam" id="PF00266">
    <property type="entry name" value="Aminotran_5"/>
    <property type="match status" value="1"/>
</dbReference>
<dbReference type="EMBL" id="MWQY01000006">
    <property type="protein sequence ID" value="ORC36301.1"/>
    <property type="molecule type" value="Genomic_DNA"/>
</dbReference>
<keyword evidence="6 12" id="KW-0808">Transferase</keyword>
<comment type="cofactor">
    <cofactor evidence="12">
        <name>pyridoxal 5'-phosphate</name>
        <dbReference type="ChEBI" id="CHEBI:597326"/>
    </cofactor>
    <text evidence="12">Binds 1 pyridoxal phosphate per subunit.</text>
</comment>
<dbReference type="OrthoDB" id="9809412at2"/>
<gene>
    <name evidence="12" type="primary">serC</name>
    <name evidence="15" type="ORF">B4O97_06850</name>
</gene>
<dbReference type="PANTHER" id="PTHR43247">
    <property type="entry name" value="PHOSPHOSERINE AMINOTRANSFERASE"/>
    <property type="match status" value="1"/>
</dbReference>
<evidence type="ECO:0000256" key="6">
    <source>
        <dbReference type="ARBA" id="ARBA00022679"/>
    </source>
</evidence>
<dbReference type="PROSITE" id="PS00595">
    <property type="entry name" value="AA_TRANSFER_CLASS_5"/>
    <property type="match status" value="1"/>
</dbReference>
<dbReference type="STRING" id="1963862.B4O97_06850"/>